<evidence type="ECO:0000256" key="3">
    <source>
        <dbReference type="SAM" id="MobiDB-lite"/>
    </source>
</evidence>
<name>A0A8T2QUC8_CERRI</name>
<dbReference type="InterPro" id="IPR028938">
    <property type="entry name" value="Rsf1-like"/>
</dbReference>
<feature type="compositionally biased region" description="Basic and acidic residues" evidence="3">
    <location>
        <begin position="590"/>
        <end position="599"/>
    </location>
</feature>
<feature type="domain" description="DDT" evidence="4">
    <location>
        <begin position="96"/>
        <end position="141"/>
    </location>
</feature>
<dbReference type="Pfam" id="PF15612">
    <property type="entry name" value="WHIM1"/>
    <property type="match status" value="1"/>
</dbReference>
<dbReference type="GO" id="GO:0006355">
    <property type="term" value="P:regulation of DNA-templated transcription"/>
    <property type="evidence" value="ECO:0007669"/>
    <property type="project" value="InterPro"/>
</dbReference>
<feature type="compositionally biased region" description="Basic residues" evidence="3">
    <location>
        <begin position="459"/>
        <end position="468"/>
    </location>
</feature>
<dbReference type="Pfam" id="PF02791">
    <property type="entry name" value="DDT"/>
    <property type="match status" value="1"/>
</dbReference>
<feature type="compositionally biased region" description="Acidic residues" evidence="3">
    <location>
        <begin position="512"/>
        <end position="551"/>
    </location>
</feature>
<comment type="caution">
    <text evidence="6">The sequence shown here is derived from an EMBL/GenBank/DDBJ whole genome shotgun (WGS) entry which is preliminary data.</text>
</comment>
<feature type="compositionally biased region" description="Basic and acidic residues" evidence="3">
    <location>
        <begin position="500"/>
        <end position="511"/>
    </location>
</feature>
<feature type="compositionally biased region" description="Basic and acidic residues" evidence="3">
    <location>
        <begin position="608"/>
        <end position="618"/>
    </location>
</feature>
<feature type="region of interest" description="Disordered" evidence="3">
    <location>
        <begin position="380"/>
        <end position="619"/>
    </location>
</feature>
<feature type="compositionally biased region" description="Polar residues" evidence="3">
    <location>
        <begin position="435"/>
        <end position="451"/>
    </location>
</feature>
<dbReference type="EMBL" id="CM035437">
    <property type="protein sequence ID" value="KAH7287200.1"/>
    <property type="molecule type" value="Genomic_DNA"/>
</dbReference>
<feature type="region of interest" description="Disordered" evidence="3">
    <location>
        <begin position="1"/>
        <end position="84"/>
    </location>
</feature>
<dbReference type="OMA" id="DGESQMQ"/>
<feature type="domain" description="WHIM1" evidence="5">
    <location>
        <begin position="184"/>
        <end position="217"/>
    </location>
</feature>
<evidence type="ECO:0000313" key="6">
    <source>
        <dbReference type="EMBL" id="KAH7287200.1"/>
    </source>
</evidence>
<evidence type="ECO:0000256" key="1">
    <source>
        <dbReference type="ARBA" id="ARBA00004123"/>
    </source>
</evidence>
<evidence type="ECO:0008006" key="8">
    <source>
        <dbReference type="Google" id="ProtNLM"/>
    </source>
</evidence>
<protein>
    <recommendedName>
        <fullName evidence="8">DDT domain-containing protein DDR4</fullName>
    </recommendedName>
</protein>
<accession>A0A8T2QUC8</accession>
<sequence>MGTSNGGVMTDFPSSAGGRSQHQGRTSRRPPRACTARTPSRLAPAAPSVERTPSRKSHGPSRAESDPPFTPMVLNSPPPPDQEDRWHLRSMWELASINNFLNVFRPVLNIKAEYSLEELESALLTPNALLDAIHISLLKAIPPISRNPLTRETWVTALCKKMKDRWFWIAEGSFPLVPYHGEENNTYRELDPGTRVIILRALCEARLDQDDVRTFIDDKLKQGTSLSYIRKERTGIDMQGTTYWYENDPIAGQRLYRELRNSDNKEKTKLRGRGMPPPNPCQWETLATDLDEFLSVADKLSLSKNRMEVAIGKRINNDIVPEITELQKRRERALKKQQRQAQLLDSFLNTESMTAGRSRRDRKPVTYTFDDYDKSISEAIKITKRRQNSPEIPAARERKISNGVSRQHTDELESNSMDDEDQLETSSGMKRADGTSPSKQYESGIQSSESELSGDRLFGRGRRLRKPQKYRESEFIDPTFGDEAGLSSAEDIEGEALYDEGYRLKKRRVDDSSDGDDGDDEYRGDEDDEEDFDDEDEEEDDDYFGSSDEGESNWKRRSSKSTGRGRTRVTSKADRFSNSGLRRSQRATRSHIDYSKYEESDQSEEDRNDPISPDRVDSDTGAALANCRENGAIESMYVSNGQHMDKAGATEGTDDVSKAIECDLPENAVKDICVRENMNMIDAPHSSANEAKSEPLLDVKPDVKMHTFLDLNVAAPMIGGLDETCDGPYGHPSLFPVEKIQISGDDGSIYDPPKMVTEGLKR</sequence>
<feature type="compositionally biased region" description="Basic residues" evidence="3">
    <location>
        <begin position="555"/>
        <end position="569"/>
    </location>
</feature>
<dbReference type="PANTHER" id="PTHR14296">
    <property type="entry name" value="REMODELING AND SPACING FACTOR 1"/>
    <property type="match status" value="1"/>
</dbReference>
<keyword evidence="7" id="KW-1185">Reference proteome</keyword>
<dbReference type="Proteomes" id="UP000825935">
    <property type="component" value="Chromosome 32"/>
</dbReference>
<evidence type="ECO:0000259" key="4">
    <source>
        <dbReference type="Pfam" id="PF02791"/>
    </source>
</evidence>
<dbReference type="PANTHER" id="PTHR14296:SF3">
    <property type="entry name" value="DIKAR, ISOFORM F"/>
    <property type="match status" value="1"/>
</dbReference>
<gene>
    <name evidence="6" type="ORF">KP509_32G043300</name>
</gene>
<reference evidence="6" key="1">
    <citation type="submission" date="2021-08" db="EMBL/GenBank/DDBJ databases">
        <title>WGS assembly of Ceratopteris richardii.</title>
        <authorList>
            <person name="Marchant D.B."/>
            <person name="Chen G."/>
            <person name="Jenkins J."/>
            <person name="Shu S."/>
            <person name="Leebens-Mack J."/>
            <person name="Grimwood J."/>
            <person name="Schmutz J."/>
            <person name="Soltis P."/>
            <person name="Soltis D."/>
            <person name="Chen Z.-H."/>
        </authorList>
    </citation>
    <scope>NUCLEOTIDE SEQUENCE</scope>
    <source>
        <strain evidence="6">Whitten #5841</strain>
        <tissue evidence="6">Leaf</tissue>
    </source>
</reference>
<dbReference type="GO" id="GO:0031213">
    <property type="term" value="C:RSF complex"/>
    <property type="evidence" value="ECO:0007669"/>
    <property type="project" value="InterPro"/>
</dbReference>
<feature type="compositionally biased region" description="Low complexity" evidence="3">
    <location>
        <begin position="32"/>
        <end position="41"/>
    </location>
</feature>
<dbReference type="InterPro" id="IPR018501">
    <property type="entry name" value="DDT_dom"/>
</dbReference>
<evidence type="ECO:0000256" key="2">
    <source>
        <dbReference type="ARBA" id="ARBA00023242"/>
    </source>
</evidence>
<dbReference type="AlphaFoldDB" id="A0A8T2QUC8"/>
<organism evidence="6 7">
    <name type="scientific">Ceratopteris richardii</name>
    <name type="common">Triangle waterfern</name>
    <dbReference type="NCBI Taxonomy" id="49495"/>
    <lineage>
        <taxon>Eukaryota</taxon>
        <taxon>Viridiplantae</taxon>
        <taxon>Streptophyta</taxon>
        <taxon>Embryophyta</taxon>
        <taxon>Tracheophyta</taxon>
        <taxon>Polypodiopsida</taxon>
        <taxon>Polypodiidae</taxon>
        <taxon>Polypodiales</taxon>
        <taxon>Pteridineae</taxon>
        <taxon>Pteridaceae</taxon>
        <taxon>Parkerioideae</taxon>
        <taxon>Ceratopteris</taxon>
    </lineage>
</organism>
<evidence type="ECO:0000259" key="5">
    <source>
        <dbReference type="Pfam" id="PF15612"/>
    </source>
</evidence>
<dbReference type="InterPro" id="IPR028942">
    <property type="entry name" value="WHIM1_dom"/>
</dbReference>
<evidence type="ECO:0000313" key="7">
    <source>
        <dbReference type="Proteomes" id="UP000825935"/>
    </source>
</evidence>
<comment type="subcellular location">
    <subcellularLocation>
        <location evidence="1">Nucleus</location>
    </subcellularLocation>
</comment>
<feature type="compositionally biased region" description="Acidic residues" evidence="3">
    <location>
        <begin position="412"/>
        <end position="423"/>
    </location>
</feature>
<keyword evidence="2" id="KW-0539">Nucleus</keyword>
<proteinExistence type="predicted"/>
<dbReference type="OrthoDB" id="303107at2759"/>